<accession>A0A285TTJ4</accession>
<organism evidence="1 2">
    <name type="scientific">Thalassospira xiamenensis</name>
    <dbReference type="NCBI Taxonomy" id="220697"/>
    <lineage>
        <taxon>Bacteria</taxon>
        <taxon>Pseudomonadati</taxon>
        <taxon>Pseudomonadota</taxon>
        <taxon>Alphaproteobacteria</taxon>
        <taxon>Rhodospirillales</taxon>
        <taxon>Thalassospiraceae</taxon>
        <taxon>Thalassospira</taxon>
    </lineage>
</organism>
<evidence type="ECO:0000313" key="2">
    <source>
        <dbReference type="Proteomes" id="UP000219068"/>
    </source>
</evidence>
<dbReference type="RefSeq" id="WP_097052824.1">
    <property type="nucleotide sequence ID" value="NZ_OBMM01000005.1"/>
</dbReference>
<reference evidence="1 2" key="1">
    <citation type="submission" date="2017-08" db="EMBL/GenBank/DDBJ databases">
        <authorList>
            <person name="de Groot N.N."/>
        </authorList>
    </citation>
    <scope>NUCLEOTIDE SEQUENCE [LARGE SCALE GENOMIC DNA]</scope>
    <source>
        <strain evidence="1 2">USBA 78</strain>
    </source>
</reference>
<dbReference type="Proteomes" id="UP000219068">
    <property type="component" value="Unassembled WGS sequence"/>
</dbReference>
<sequence>MQALLYIALFLIVLSQIDYRKQDEFTAQQEVADTIVLQMMAYHSSAVRYCANNACGSGPVPTVTGMSGTSWAYGDEIKSVSNGTGIVVTVFDPFEKQNGTEARFKFGPTAASLRAHTRGSMNAGQWQAASQQISAGTISNNSWAGSGTPITGNIAIPQGFGGLTLADQQPILATRVN</sequence>
<dbReference type="AlphaFoldDB" id="A0A285TTJ4"/>
<dbReference type="EMBL" id="OBMM01000005">
    <property type="protein sequence ID" value="SOC27070.1"/>
    <property type="molecule type" value="Genomic_DNA"/>
</dbReference>
<gene>
    <name evidence="1" type="ORF">SAMN05428964_105268</name>
</gene>
<proteinExistence type="predicted"/>
<name>A0A285TTJ4_9PROT</name>
<evidence type="ECO:0000313" key="1">
    <source>
        <dbReference type="EMBL" id="SOC27070.1"/>
    </source>
</evidence>
<protein>
    <submittedName>
        <fullName evidence="1">Uncharacterized protein</fullName>
    </submittedName>
</protein>